<accession>A0ABN6YXY9</accession>
<dbReference type="EMBL" id="AP027742">
    <property type="protein sequence ID" value="BDZ75989.1"/>
    <property type="molecule type" value="Genomic_DNA"/>
</dbReference>
<organism evidence="2 3">
    <name type="scientific">Claveliimonas bilis</name>
    <dbReference type="NCBI Taxonomy" id="3028070"/>
    <lineage>
        <taxon>Bacteria</taxon>
        <taxon>Bacillati</taxon>
        <taxon>Bacillota</taxon>
        <taxon>Clostridia</taxon>
        <taxon>Lachnospirales</taxon>
        <taxon>Lachnospiraceae</taxon>
        <taxon>Claveliimonas</taxon>
    </lineage>
</organism>
<keyword evidence="1" id="KW-0472">Membrane</keyword>
<proteinExistence type="predicted"/>
<feature type="transmembrane region" description="Helical" evidence="1">
    <location>
        <begin position="138"/>
        <end position="162"/>
    </location>
</feature>
<sequence length="171" mass="19611">MLASLNVGYSLENAIKETKKDLDILYNGQTAIQREFTYMIRQIFVQIPTEQILEEWADRVKQEDLQNFVNVFVTAKRSGGDLLSIIRDSIGQIRDKIEVEREIETLIAAKKYEFKVMSAIPFGIIGYMKISFPEFMEILYGNVLGVGVMSICLMIYAGAYYFGQRIVNIEI</sequence>
<evidence type="ECO:0008006" key="4">
    <source>
        <dbReference type="Google" id="ProtNLM"/>
    </source>
</evidence>
<evidence type="ECO:0000313" key="2">
    <source>
        <dbReference type="EMBL" id="BDZ75989.1"/>
    </source>
</evidence>
<dbReference type="Proteomes" id="UP001305815">
    <property type="component" value="Chromosome"/>
</dbReference>
<evidence type="ECO:0000256" key="1">
    <source>
        <dbReference type="SAM" id="Phobius"/>
    </source>
</evidence>
<name>A0ABN6YXY9_9FIRM</name>
<keyword evidence="1" id="KW-1133">Transmembrane helix</keyword>
<keyword evidence="1" id="KW-0812">Transmembrane</keyword>
<reference evidence="3" key="1">
    <citation type="journal article" date="2023" name="Int. J. Syst. Evol. Microbiol.">
        <title>Claveliimonas bilis gen. nov., sp. nov., deoxycholic acid-producing bacteria isolated from human faeces, and reclassification of Sellimonas monacensis Zenner et al. 2021 as Claveliimonas monacensis comb. nov.</title>
        <authorList>
            <person name="Hisatomi A."/>
            <person name="Kastawa N.W.E.P.G."/>
            <person name="Song I."/>
            <person name="Ohkuma M."/>
            <person name="Fukiya S."/>
            <person name="Sakamoto M."/>
        </authorList>
    </citation>
    <scope>NUCLEOTIDE SEQUENCE [LARGE SCALE GENOMIC DNA]</scope>
    <source>
        <strain evidence="3">12BBH14</strain>
    </source>
</reference>
<evidence type="ECO:0000313" key="3">
    <source>
        <dbReference type="Proteomes" id="UP001305815"/>
    </source>
</evidence>
<keyword evidence="3" id="KW-1185">Reference proteome</keyword>
<protein>
    <recommendedName>
        <fullName evidence="4">Type II secretion system protein GspF domain-containing protein</fullName>
    </recommendedName>
</protein>
<gene>
    <name evidence="2" type="ORF">Lac1_01720</name>
</gene>